<comment type="caution">
    <text evidence="2">The sequence shown here is derived from an EMBL/GenBank/DDBJ whole genome shotgun (WGS) entry which is preliminary data.</text>
</comment>
<keyword evidence="3" id="KW-1185">Reference proteome</keyword>
<dbReference type="Proteomes" id="UP000527143">
    <property type="component" value="Unassembled WGS sequence"/>
</dbReference>
<protein>
    <submittedName>
        <fullName evidence="2">Uncharacterized protein</fullName>
    </submittedName>
</protein>
<keyword evidence="1" id="KW-0812">Transmembrane</keyword>
<sequence>MRVLIETAFIVSGLLASWGIAWLAAWSYPLGRDDIWLVAYAAMVIVVLMGIGPLRRAYAQDRARLHGTNKEMPHG</sequence>
<gene>
    <name evidence="2" type="ORF">FHT02_000926</name>
</gene>
<feature type="transmembrane region" description="Helical" evidence="1">
    <location>
        <begin position="35"/>
        <end position="54"/>
    </location>
</feature>
<dbReference type="RefSeq" id="WP_184084827.1">
    <property type="nucleotide sequence ID" value="NZ_JACIJF010000002.1"/>
</dbReference>
<proteinExistence type="predicted"/>
<name>A0A840YA33_9SPHN</name>
<keyword evidence="1" id="KW-1133">Transmembrane helix</keyword>
<reference evidence="2 3" key="1">
    <citation type="submission" date="2020-08" db="EMBL/GenBank/DDBJ databases">
        <title>Genomic Encyclopedia of Type Strains, Phase IV (KMG-IV): sequencing the most valuable type-strain genomes for metagenomic binning, comparative biology and taxonomic classification.</title>
        <authorList>
            <person name="Goeker M."/>
        </authorList>
    </citation>
    <scope>NUCLEOTIDE SEQUENCE [LARGE SCALE GENOMIC DNA]</scope>
    <source>
        <strain evidence="2 3">DSM 26736</strain>
    </source>
</reference>
<dbReference type="AlphaFoldDB" id="A0A840YA33"/>
<evidence type="ECO:0000313" key="2">
    <source>
        <dbReference type="EMBL" id="MBB5709704.1"/>
    </source>
</evidence>
<accession>A0A840YA33</accession>
<feature type="transmembrane region" description="Helical" evidence="1">
    <location>
        <begin position="7"/>
        <end position="29"/>
    </location>
</feature>
<dbReference type="EMBL" id="JACIJF010000002">
    <property type="protein sequence ID" value="MBB5709704.1"/>
    <property type="molecule type" value="Genomic_DNA"/>
</dbReference>
<keyword evidence="1" id="KW-0472">Membrane</keyword>
<evidence type="ECO:0000313" key="3">
    <source>
        <dbReference type="Proteomes" id="UP000527143"/>
    </source>
</evidence>
<organism evidence="2 3">
    <name type="scientific">Sphingomonas xinjiangensis</name>
    <dbReference type="NCBI Taxonomy" id="643568"/>
    <lineage>
        <taxon>Bacteria</taxon>
        <taxon>Pseudomonadati</taxon>
        <taxon>Pseudomonadota</taxon>
        <taxon>Alphaproteobacteria</taxon>
        <taxon>Sphingomonadales</taxon>
        <taxon>Sphingomonadaceae</taxon>
        <taxon>Sphingomonas</taxon>
    </lineage>
</organism>
<evidence type="ECO:0000256" key="1">
    <source>
        <dbReference type="SAM" id="Phobius"/>
    </source>
</evidence>